<accession>A0A4T0FYT0</accession>
<organism evidence="2 3">
    <name type="scientific">Wallemia hederae</name>
    <dbReference type="NCBI Taxonomy" id="1540922"/>
    <lineage>
        <taxon>Eukaryota</taxon>
        <taxon>Fungi</taxon>
        <taxon>Dikarya</taxon>
        <taxon>Basidiomycota</taxon>
        <taxon>Wallemiomycotina</taxon>
        <taxon>Wallemiomycetes</taxon>
        <taxon>Wallemiales</taxon>
        <taxon>Wallemiaceae</taxon>
        <taxon>Wallemia</taxon>
    </lineage>
</organism>
<comment type="caution">
    <text evidence="2">The sequence shown here is derived from an EMBL/GenBank/DDBJ whole genome shotgun (WGS) entry which is preliminary data.</text>
</comment>
<evidence type="ECO:0000256" key="1">
    <source>
        <dbReference type="SAM" id="Phobius"/>
    </source>
</evidence>
<gene>
    <name evidence="2" type="ORF">E3P99_00039</name>
</gene>
<keyword evidence="1" id="KW-1133">Transmembrane helix</keyword>
<dbReference type="AlphaFoldDB" id="A0A4T0FYT0"/>
<proteinExistence type="predicted"/>
<dbReference type="EMBL" id="SPNW01000001">
    <property type="protein sequence ID" value="TIA93620.1"/>
    <property type="molecule type" value="Genomic_DNA"/>
</dbReference>
<evidence type="ECO:0000313" key="2">
    <source>
        <dbReference type="EMBL" id="TIA93620.1"/>
    </source>
</evidence>
<keyword evidence="3" id="KW-1185">Reference proteome</keyword>
<name>A0A4T0FYT0_9BASI</name>
<dbReference type="Proteomes" id="UP000310189">
    <property type="component" value="Unassembled WGS sequence"/>
</dbReference>
<protein>
    <submittedName>
        <fullName evidence="2">Uncharacterized protein</fullName>
    </submittedName>
</protein>
<sequence>MSSSFDSLSEQLDATISTSATPATPATPTIPIQPTLIEDAPKFDPNSTAIAGTKFVVKPTGMIVLCALLAFAMSVVGYATYQRRKYRIQYNRRIKRSLRKV</sequence>
<evidence type="ECO:0000313" key="3">
    <source>
        <dbReference type="Proteomes" id="UP000310189"/>
    </source>
</evidence>
<keyword evidence="1" id="KW-0472">Membrane</keyword>
<reference evidence="2 3" key="1">
    <citation type="submission" date="2019-03" db="EMBL/GenBank/DDBJ databases">
        <title>Sequencing 23 genomes of Wallemia ichthyophaga.</title>
        <authorList>
            <person name="Gostincar C."/>
        </authorList>
    </citation>
    <scope>NUCLEOTIDE SEQUENCE [LARGE SCALE GENOMIC DNA]</scope>
    <source>
        <strain evidence="2 3">EXF-5753</strain>
    </source>
</reference>
<feature type="transmembrane region" description="Helical" evidence="1">
    <location>
        <begin position="62"/>
        <end position="81"/>
    </location>
</feature>
<keyword evidence="1" id="KW-0812">Transmembrane</keyword>